<keyword evidence="6" id="KW-1185">Reference proteome</keyword>
<comment type="caution">
    <text evidence="5">The sequence shown here is derived from an EMBL/GenBank/DDBJ whole genome shotgun (WGS) entry which is preliminary data.</text>
</comment>
<dbReference type="Gene3D" id="1.10.10.60">
    <property type="entry name" value="Homeodomain-like"/>
    <property type="match status" value="2"/>
</dbReference>
<dbReference type="SUPFAM" id="SSF46689">
    <property type="entry name" value="Homeodomain-like"/>
    <property type="match status" value="2"/>
</dbReference>
<dbReference type="GO" id="GO:0003700">
    <property type="term" value="F:DNA-binding transcription factor activity"/>
    <property type="evidence" value="ECO:0007669"/>
    <property type="project" value="InterPro"/>
</dbReference>
<dbReference type="PROSITE" id="PS01124">
    <property type="entry name" value="HTH_ARAC_FAMILY_2"/>
    <property type="match status" value="1"/>
</dbReference>
<dbReference type="InterPro" id="IPR018062">
    <property type="entry name" value="HTH_AraC-typ_CS"/>
</dbReference>
<protein>
    <submittedName>
        <fullName evidence="5">AraC family transcriptional regulator</fullName>
    </submittedName>
</protein>
<dbReference type="InterPro" id="IPR018060">
    <property type="entry name" value="HTH_AraC"/>
</dbReference>
<dbReference type="PANTHER" id="PTHR43280:SF28">
    <property type="entry name" value="HTH-TYPE TRANSCRIPTIONAL ACTIVATOR RHAS"/>
    <property type="match status" value="1"/>
</dbReference>
<dbReference type="AlphaFoldDB" id="A0A916Z768"/>
<dbReference type="PANTHER" id="PTHR43280">
    <property type="entry name" value="ARAC-FAMILY TRANSCRIPTIONAL REGULATOR"/>
    <property type="match status" value="1"/>
</dbReference>
<organism evidence="5 6">
    <name type="scientific">Paenibacillus nasutitermitis</name>
    <dbReference type="NCBI Taxonomy" id="1652958"/>
    <lineage>
        <taxon>Bacteria</taxon>
        <taxon>Bacillati</taxon>
        <taxon>Bacillota</taxon>
        <taxon>Bacilli</taxon>
        <taxon>Bacillales</taxon>
        <taxon>Paenibacillaceae</taxon>
        <taxon>Paenibacillus</taxon>
    </lineage>
</organism>
<dbReference type="SUPFAM" id="SSF51215">
    <property type="entry name" value="Regulatory protein AraC"/>
    <property type="match status" value="1"/>
</dbReference>
<dbReference type="InterPro" id="IPR003313">
    <property type="entry name" value="AraC-bd"/>
</dbReference>
<evidence type="ECO:0000256" key="3">
    <source>
        <dbReference type="ARBA" id="ARBA00023163"/>
    </source>
</evidence>
<keyword evidence="2" id="KW-0238">DNA-binding</keyword>
<dbReference type="Gene3D" id="2.60.120.10">
    <property type="entry name" value="Jelly Rolls"/>
    <property type="match status" value="1"/>
</dbReference>
<evidence type="ECO:0000256" key="1">
    <source>
        <dbReference type="ARBA" id="ARBA00023015"/>
    </source>
</evidence>
<evidence type="ECO:0000256" key="2">
    <source>
        <dbReference type="ARBA" id="ARBA00023125"/>
    </source>
</evidence>
<dbReference type="InterPro" id="IPR014710">
    <property type="entry name" value="RmlC-like_jellyroll"/>
</dbReference>
<evidence type="ECO:0000313" key="6">
    <source>
        <dbReference type="Proteomes" id="UP000612456"/>
    </source>
</evidence>
<dbReference type="GO" id="GO:0043565">
    <property type="term" value="F:sequence-specific DNA binding"/>
    <property type="evidence" value="ECO:0007669"/>
    <property type="project" value="InterPro"/>
</dbReference>
<keyword evidence="1" id="KW-0805">Transcription regulation</keyword>
<sequence>MYPDYQDALAVAALREKQLPFYILYNVLTKPSKLHHHDFVEFSIVVKGRGVEWINGEKHIMQPGTVSFLLPHHIHTIQSDMDDPLHLYSCMFDEQILFDSAYDIALSQVLLQVGQTVPSYFHLPEALSCQIIQLLKDMMIEYLQNEYGKDTLLRSKLLEVLVRITRHYMNDMNNLSSGIIEYKQPAHRTIWDVLRFIHLHFSEPLTLKELASHVNWSESYISREFKKLTGMNFVEYVHKLRISRATALLSTTDMSITEISSEVGYDYFRTFSRAFKTLKSITPSEFRKNHL</sequence>
<proteinExistence type="predicted"/>
<accession>A0A916Z768</accession>
<evidence type="ECO:0000259" key="4">
    <source>
        <dbReference type="PROSITE" id="PS01124"/>
    </source>
</evidence>
<dbReference type="Pfam" id="PF12833">
    <property type="entry name" value="HTH_18"/>
    <property type="match status" value="1"/>
</dbReference>
<dbReference type="RefSeq" id="WP_188994314.1">
    <property type="nucleotide sequence ID" value="NZ_BMHP01000003.1"/>
</dbReference>
<name>A0A916Z768_9BACL</name>
<dbReference type="InterPro" id="IPR009057">
    <property type="entry name" value="Homeodomain-like_sf"/>
</dbReference>
<gene>
    <name evidence="5" type="ORF">GCM10010911_40570</name>
</gene>
<dbReference type="Pfam" id="PF02311">
    <property type="entry name" value="AraC_binding"/>
    <property type="match status" value="1"/>
</dbReference>
<keyword evidence="3" id="KW-0804">Transcription</keyword>
<reference evidence="5" key="2">
    <citation type="submission" date="2020-09" db="EMBL/GenBank/DDBJ databases">
        <authorList>
            <person name="Sun Q."/>
            <person name="Zhou Y."/>
        </authorList>
    </citation>
    <scope>NUCLEOTIDE SEQUENCE</scope>
    <source>
        <strain evidence="5">CGMCC 1.15178</strain>
    </source>
</reference>
<dbReference type="EMBL" id="BMHP01000003">
    <property type="protein sequence ID" value="GGD78413.1"/>
    <property type="molecule type" value="Genomic_DNA"/>
</dbReference>
<feature type="domain" description="HTH araC/xylS-type" evidence="4">
    <location>
        <begin position="191"/>
        <end position="289"/>
    </location>
</feature>
<reference evidence="5" key="1">
    <citation type="journal article" date="2014" name="Int. J. Syst. Evol. Microbiol.">
        <title>Complete genome sequence of Corynebacterium casei LMG S-19264T (=DSM 44701T), isolated from a smear-ripened cheese.</title>
        <authorList>
            <consortium name="US DOE Joint Genome Institute (JGI-PGF)"/>
            <person name="Walter F."/>
            <person name="Albersmeier A."/>
            <person name="Kalinowski J."/>
            <person name="Ruckert C."/>
        </authorList>
    </citation>
    <scope>NUCLEOTIDE SEQUENCE</scope>
    <source>
        <strain evidence="5">CGMCC 1.15178</strain>
    </source>
</reference>
<dbReference type="Proteomes" id="UP000612456">
    <property type="component" value="Unassembled WGS sequence"/>
</dbReference>
<dbReference type="SMART" id="SM00342">
    <property type="entry name" value="HTH_ARAC"/>
    <property type="match status" value="1"/>
</dbReference>
<evidence type="ECO:0000313" key="5">
    <source>
        <dbReference type="EMBL" id="GGD78413.1"/>
    </source>
</evidence>
<dbReference type="PROSITE" id="PS00041">
    <property type="entry name" value="HTH_ARAC_FAMILY_1"/>
    <property type="match status" value="1"/>
</dbReference>
<dbReference type="InterPro" id="IPR037923">
    <property type="entry name" value="HTH-like"/>
</dbReference>